<organism evidence="12 13">
    <name type="scientific">Polyrhizophydium stewartii</name>
    <dbReference type="NCBI Taxonomy" id="2732419"/>
    <lineage>
        <taxon>Eukaryota</taxon>
        <taxon>Fungi</taxon>
        <taxon>Fungi incertae sedis</taxon>
        <taxon>Chytridiomycota</taxon>
        <taxon>Chytridiomycota incertae sedis</taxon>
        <taxon>Chytridiomycetes</taxon>
        <taxon>Rhizophydiales</taxon>
        <taxon>Rhizophydiales incertae sedis</taxon>
        <taxon>Polyrhizophydium</taxon>
    </lineage>
</organism>
<proteinExistence type="inferred from homology"/>
<comment type="similarity">
    <text evidence="2">Belongs to the MNN1/MNT family.</text>
</comment>
<gene>
    <name evidence="12" type="ORF">HK105_208473</name>
</gene>
<evidence type="ECO:0000256" key="4">
    <source>
        <dbReference type="ARBA" id="ARBA00022679"/>
    </source>
</evidence>
<name>A0ABR4MXR1_9FUNG</name>
<keyword evidence="13" id="KW-1185">Reference proteome</keyword>
<feature type="region of interest" description="Disordered" evidence="10">
    <location>
        <begin position="40"/>
        <end position="77"/>
    </location>
</feature>
<evidence type="ECO:0000256" key="1">
    <source>
        <dbReference type="ARBA" id="ARBA00004606"/>
    </source>
</evidence>
<comment type="subcellular location">
    <subcellularLocation>
        <location evidence="1">Membrane</location>
        <topology evidence="1">Single-pass type II membrane protein</topology>
    </subcellularLocation>
</comment>
<evidence type="ECO:0000256" key="6">
    <source>
        <dbReference type="ARBA" id="ARBA00022968"/>
    </source>
</evidence>
<evidence type="ECO:0000313" key="12">
    <source>
        <dbReference type="EMBL" id="KAL2912044.1"/>
    </source>
</evidence>
<evidence type="ECO:0000256" key="5">
    <source>
        <dbReference type="ARBA" id="ARBA00022692"/>
    </source>
</evidence>
<evidence type="ECO:0000313" key="13">
    <source>
        <dbReference type="Proteomes" id="UP001527925"/>
    </source>
</evidence>
<feature type="signal peptide" evidence="11">
    <location>
        <begin position="1"/>
        <end position="36"/>
    </location>
</feature>
<feature type="compositionally biased region" description="Low complexity" evidence="10">
    <location>
        <begin position="57"/>
        <end position="77"/>
    </location>
</feature>
<sequence>MLSTGLFRKSRVRALALAVALLVGLWLLLAPQMLRADRPDPAHASGMDGLSGGATEPPAVQRAAPNPAAVPASAAQQQRDSMVADFLRRERLERAAGKLAGADFVGLTRRVALHRDMLLAMHPGLSGLAGATGNGTSASGSSGNDADLPELELPLDDLEALAYPWLRAGQKFRTIRELASSFKGRGIVMTSGTWHFKFARHAASVVRELGSKLPIELFYVGDNDLPADYRAELEKIPNLRTIDLKPFMDTQGPDISGWGVKPFSMLFSSFRHMIFLDADALFFQPPEVLFDSKGYRDTGAVLFMDRTLYPDMDSNGLKFFNTMVANPSDYARTVGRLLRKLSIHEGESGVIVWDKLRNLHPLLLTCLMNSQPHREVLYKAYHGDKESYWIAHEALAMPYRWAPGAGGTIGFIKGKTGDDAKKVCGGLYHPDENWRPLWFNGGILRNKYTDKGQTSLEMTHWATDRTFRNARWDWETQDTPFCLLPNDPANEFGVMTAAERETAAMLVRVWERLDGTSAAEKKKKEEQEAAEKKKKKEEQQAADKKKKDEEAAAKKQQADEAKAKADKARVDAETAKADAEKAKADADKAAADADKAAAGKP</sequence>
<evidence type="ECO:0000256" key="7">
    <source>
        <dbReference type="ARBA" id="ARBA00022989"/>
    </source>
</evidence>
<feature type="chain" id="PRO_5046854315" evidence="11">
    <location>
        <begin position="37"/>
        <end position="601"/>
    </location>
</feature>
<evidence type="ECO:0000256" key="8">
    <source>
        <dbReference type="ARBA" id="ARBA00023136"/>
    </source>
</evidence>
<keyword evidence="9" id="KW-0325">Glycoprotein</keyword>
<keyword evidence="3" id="KW-0328">Glycosyltransferase</keyword>
<dbReference type="InterPro" id="IPR029044">
    <property type="entry name" value="Nucleotide-diphossugar_trans"/>
</dbReference>
<keyword evidence="7" id="KW-1133">Transmembrane helix</keyword>
<dbReference type="Proteomes" id="UP001527925">
    <property type="component" value="Unassembled WGS sequence"/>
</dbReference>
<evidence type="ECO:0000256" key="2">
    <source>
        <dbReference type="ARBA" id="ARBA00009105"/>
    </source>
</evidence>
<evidence type="ECO:0000256" key="11">
    <source>
        <dbReference type="SAM" id="SignalP"/>
    </source>
</evidence>
<dbReference type="Pfam" id="PF11051">
    <property type="entry name" value="Mannosyl_trans3"/>
    <property type="match status" value="1"/>
</dbReference>
<comment type="caution">
    <text evidence="12">The sequence shown here is derived from an EMBL/GenBank/DDBJ whole genome shotgun (WGS) entry which is preliminary data.</text>
</comment>
<keyword evidence="8" id="KW-0472">Membrane</keyword>
<dbReference type="InterPro" id="IPR022751">
    <property type="entry name" value="Alpha_mannosyltransferase"/>
</dbReference>
<dbReference type="PANTHER" id="PTHR31392">
    <property type="entry name" value="ALPHA-1,3-MANNOSYLTRANSFERASE MNN1-RELATED"/>
    <property type="match status" value="1"/>
</dbReference>
<dbReference type="EMBL" id="JADGIZ020000078">
    <property type="protein sequence ID" value="KAL2912044.1"/>
    <property type="molecule type" value="Genomic_DNA"/>
</dbReference>
<keyword evidence="11" id="KW-0732">Signal</keyword>
<accession>A0ABR4MXR1</accession>
<keyword evidence="5" id="KW-0812">Transmembrane</keyword>
<dbReference type="PANTHER" id="PTHR31392:SF1">
    <property type="entry name" value="ALPHA-1,3-MANNOSYLTRANSFERASE MNN1-RELATED"/>
    <property type="match status" value="1"/>
</dbReference>
<reference evidence="12 13" key="1">
    <citation type="submission" date="2023-09" db="EMBL/GenBank/DDBJ databases">
        <title>Pangenome analysis of Batrachochytrium dendrobatidis and related Chytrids.</title>
        <authorList>
            <person name="Yacoub M.N."/>
            <person name="Stajich J.E."/>
            <person name="James T.Y."/>
        </authorList>
    </citation>
    <scope>NUCLEOTIDE SEQUENCE [LARGE SCALE GENOMIC DNA]</scope>
    <source>
        <strain evidence="12 13">JEL0888</strain>
    </source>
</reference>
<evidence type="ECO:0000256" key="10">
    <source>
        <dbReference type="SAM" id="MobiDB-lite"/>
    </source>
</evidence>
<keyword evidence="6" id="KW-0735">Signal-anchor</keyword>
<protein>
    <submittedName>
        <fullName evidence="12">Uncharacterized protein</fullName>
    </submittedName>
</protein>
<keyword evidence="4" id="KW-0808">Transferase</keyword>
<dbReference type="SUPFAM" id="SSF53448">
    <property type="entry name" value="Nucleotide-diphospho-sugar transferases"/>
    <property type="match status" value="1"/>
</dbReference>
<feature type="region of interest" description="Disordered" evidence="10">
    <location>
        <begin position="517"/>
        <end position="601"/>
    </location>
</feature>
<evidence type="ECO:0000256" key="9">
    <source>
        <dbReference type="ARBA" id="ARBA00023180"/>
    </source>
</evidence>
<evidence type="ECO:0000256" key="3">
    <source>
        <dbReference type="ARBA" id="ARBA00022676"/>
    </source>
</evidence>